<sequence length="313" mass="34504">MSTTFENESITLEDGRTLSYAVYGSPIPVTTIIYLHGFPSSRFEGRLWHPACAKHNVRLIAPDRPGSGRATFQPNRRILDWPSDVLALTAHLKIDQFYILGVSGGSPYTFACLKKIGKDRLLGATVASGLYPIKFGLAGMMIATRILLWVAPWATGLTTTLFDTMIGKAARSKDPKVLEDLIAKDIASRPPADRKALKDPAYWDTFVAMARESFSQGSEGASWEARLLGGDWGFELEQLKVGENGVPLTLWHGTADVNCPVHMAEKADEIMPGSVLHLKEEEAHVGYIFRDVEEILCDLLGLKESEEYLHDGV</sequence>
<organism evidence="2 3">
    <name type="scientific">Neocucurbitaria cava</name>
    <dbReference type="NCBI Taxonomy" id="798079"/>
    <lineage>
        <taxon>Eukaryota</taxon>
        <taxon>Fungi</taxon>
        <taxon>Dikarya</taxon>
        <taxon>Ascomycota</taxon>
        <taxon>Pezizomycotina</taxon>
        <taxon>Dothideomycetes</taxon>
        <taxon>Pleosporomycetidae</taxon>
        <taxon>Pleosporales</taxon>
        <taxon>Pleosporineae</taxon>
        <taxon>Cucurbitariaceae</taxon>
        <taxon>Neocucurbitaria</taxon>
    </lineage>
</organism>
<protein>
    <recommendedName>
        <fullName evidence="1">AB hydrolase-1 domain-containing protein</fullName>
    </recommendedName>
</protein>
<reference evidence="2" key="1">
    <citation type="submission" date="2022-10" db="EMBL/GenBank/DDBJ databases">
        <title>Tapping the CABI collections for fungal endophytes: first genome assemblies for Collariella, Neodidymelliopsis, Ascochyta clinopodiicola, Didymella pomorum, Didymosphaeria variabile, Neocosmospora piperis and Neocucurbitaria cava.</title>
        <authorList>
            <person name="Hill R."/>
        </authorList>
    </citation>
    <scope>NUCLEOTIDE SEQUENCE</scope>
    <source>
        <strain evidence="2">IMI 356814</strain>
    </source>
</reference>
<proteinExistence type="predicted"/>
<feature type="domain" description="AB hydrolase-1" evidence="1">
    <location>
        <begin position="31"/>
        <end position="289"/>
    </location>
</feature>
<dbReference type="InterPro" id="IPR000073">
    <property type="entry name" value="AB_hydrolase_1"/>
</dbReference>
<gene>
    <name evidence="2" type="ORF">N0V83_000728</name>
</gene>
<dbReference type="Gene3D" id="3.40.50.1820">
    <property type="entry name" value="alpha/beta hydrolase"/>
    <property type="match status" value="1"/>
</dbReference>
<dbReference type="InterPro" id="IPR029058">
    <property type="entry name" value="AB_hydrolase_fold"/>
</dbReference>
<dbReference type="Pfam" id="PF00561">
    <property type="entry name" value="Abhydrolase_1"/>
    <property type="match status" value="1"/>
</dbReference>
<dbReference type="PANTHER" id="PTHR45763">
    <property type="entry name" value="HYDROLASE, ALPHA/BETA FOLD FAMILY PROTEIN, EXPRESSED-RELATED"/>
    <property type="match status" value="1"/>
</dbReference>
<dbReference type="EMBL" id="JAPEUY010000001">
    <property type="protein sequence ID" value="KAJ4377898.1"/>
    <property type="molecule type" value="Genomic_DNA"/>
</dbReference>
<dbReference type="Proteomes" id="UP001140560">
    <property type="component" value="Unassembled WGS sequence"/>
</dbReference>
<dbReference type="SUPFAM" id="SSF53474">
    <property type="entry name" value="alpha/beta-Hydrolases"/>
    <property type="match status" value="1"/>
</dbReference>
<dbReference type="AlphaFoldDB" id="A0A9W8YI14"/>
<dbReference type="PANTHER" id="PTHR45763:SF46">
    <property type="entry name" value="AB HYDROLASE-1 DOMAIN-CONTAINING PROTEIN"/>
    <property type="match status" value="1"/>
</dbReference>
<comment type="caution">
    <text evidence="2">The sequence shown here is derived from an EMBL/GenBank/DDBJ whole genome shotgun (WGS) entry which is preliminary data.</text>
</comment>
<accession>A0A9W8YI14</accession>
<evidence type="ECO:0000313" key="2">
    <source>
        <dbReference type="EMBL" id="KAJ4377898.1"/>
    </source>
</evidence>
<evidence type="ECO:0000313" key="3">
    <source>
        <dbReference type="Proteomes" id="UP001140560"/>
    </source>
</evidence>
<dbReference type="OrthoDB" id="294702at2759"/>
<evidence type="ECO:0000259" key="1">
    <source>
        <dbReference type="Pfam" id="PF00561"/>
    </source>
</evidence>
<keyword evidence="3" id="KW-1185">Reference proteome</keyword>
<name>A0A9W8YI14_9PLEO</name>